<name>A0A2V4V6I5_PAEBA</name>
<sequence length="85" mass="9642">MNHCCPQVSPIVCDPIQVVQDYYIPQIVPVIHPIEIVKQHHCVPIPHHMYPVVVKEEGPGPLYVSSHKKKSVKKSGKARTTSRKR</sequence>
<keyword evidence="2" id="KW-0167">Capsid protein</keyword>
<dbReference type="RefSeq" id="WP_110897974.1">
    <property type="nucleotide sequence ID" value="NZ_CP054614.1"/>
</dbReference>
<organism evidence="2 4">
    <name type="scientific">Paenibacillus barcinonensis</name>
    <dbReference type="NCBI Taxonomy" id="198119"/>
    <lineage>
        <taxon>Bacteria</taxon>
        <taxon>Bacillati</taxon>
        <taxon>Bacillota</taxon>
        <taxon>Bacilli</taxon>
        <taxon>Bacillales</taxon>
        <taxon>Paenibacillaceae</taxon>
        <taxon>Paenibacillus</taxon>
    </lineage>
</organism>
<proteinExistence type="predicted"/>
<dbReference type="Proteomes" id="UP000509327">
    <property type="component" value="Chromosome"/>
</dbReference>
<evidence type="ECO:0000313" key="3">
    <source>
        <dbReference type="EMBL" id="QKS56347.1"/>
    </source>
</evidence>
<protein>
    <submittedName>
        <fullName evidence="2">Spore coat protein D</fullName>
    </submittedName>
</protein>
<evidence type="ECO:0000313" key="4">
    <source>
        <dbReference type="Proteomes" id="UP000247790"/>
    </source>
</evidence>
<accession>A0A2V4V6I5</accession>
<dbReference type="EMBL" id="CP054614">
    <property type="protein sequence ID" value="QKS56347.1"/>
    <property type="molecule type" value="Genomic_DNA"/>
</dbReference>
<evidence type="ECO:0000313" key="2">
    <source>
        <dbReference type="EMBL" id="PYE47429.1"/>
    </source>
</evidence>
<dbReference type="AlphaFoldDB" id="A0A2V4V6I5"/>
<keyword evidence="2" id="KW-0946">Virion</keyword>
<feature type="compositionally biased region" description="Basic residues" evidence="1">
    <location>
        <begin position="66"/>
        <end position="85"/>
    </location>
</feature>
<dbReference type="OrthoDB" id="2679273at2"/>
<dbReference type="Proteomes" id="UP000247790">
    <property type="component" value="Unassembled WGS sequence"/>
</dbReference>
<reference evidence="3 5" key="2">
    <citation type="submission" date="2020-06" db="EMBL/GenBank/DDBJ databases">
        <title>Complete genome of Paenibacillus barcinonensis KACC11450.</title>
        <authorList>
            <person name="Kim M."/>
            <person name="Park Y.-J."/>
            <person name="Shin J.-H."/>
        </authorList>
    </citation>
    <scope>NUCLEOTIDE SEQUENCE [LARGE SCALE GENOMIC DNA]</scope>
    <source>
        <strain evidence="3 5">KACC11450</strain>
    </source>
</reference>
<evidence type="ECO:0000313" key="5">
    <source>
        <dbReference type="Proteomes" id="UP000509327"/>
    </source>
</evidence>
<dbReference type="EMBL" id="QJSW01000013">
    <property type="protein sequence ID" value="PYE47429.1"/>
    <property type="molecule type" value="Genomic_DNA"/>
</dbReference>
<gene>
    <name evidence="2" type="ORF">DFQ00_11320</name>
    <name evidence="3" type="ORF">HUB98_08350</name>
</gene>
<reference evidence="2 4" key="1">
    <citation type="submission" date="2018-06" db="EMBL/GenBank/DDBJ databases">
        <title>Genomic Encyclopedia of Type Strains, Phase III (KMG-III): the genomes of soil and plant-associated and newly described type strains.</title>
        <authorList>
            <person name="Whitman W."/>
        </authorList>
    </citation>
    <scope>NUCLEOTIDE SEQUENCE [LARGE SCALE GENOMIC DNA]</scope>
    <source>
        <strain evidence="2 4">CECT 7022</strain>
    </source>
</reference>
<keyword evidence="5" id="KW-1185">Reference proteome</keyword>
<feature type="region of interest" description="Disordered" evidence="1">
    <location>
        <begin position="61"/>
        <end position="85"/>
    </location>
</feature>
<evidence type="ECO:0000256" key="1">
    <source>
        <dbReference type="SAM" id="MobiDB-lite"/>
    </source>
</evidence>